<protein>
    <submittedName>
        <fullName evidence="1">Uncharacterized protein</fullName>
    </submittedName>
</protein>
<name>A0A1S1MXU3_9GAMM</name>
<dbReference type="EMBL" id="MKJU01000025">
    <property type="protein sequence ID" value="OHU91004.1"/>
    <property type="molecule type" value="Genomic_DNA"/>
</dbReference>
<dbReference type="OrthoDB" id="6298687at2"/>
<comment type="caution">
    <text evidence="1">The sequence shown here is derived from an EMBL/GenBank/DDBJ whole genome shotgun (WGS) entry which is preliminary data.</text>
</comment>
<evidence type="ECO:0000313" key="1">
    <source>
        <dbReference type="EMBL" id="OHU91004.1"/>
    </source>
</evidence>
<gene>
    <name evidence="1" type="ORF">BET10_09020</name>
</gene>
<proteinExistence type="predicted"/>
<accession>A0A1S1MXU3</accession>
<sequence>MSKEITIVYGVTSSAYKFIGSVFNTGNNLFVTTDGGEFFENERALSLKELADAKDLHIARIVICSEAVTAILSSLYEANLPVEKSFFYNHSINKLVPYNELKTPTINEHSVLYAVYDLSCNLPCFDITNFVILSEFERRQRGLEHICFVILPNQSCSESYMGVRQFHAVDDYQWRIDHIIKSMMRCIPSCISIVELPFREKLSTLIGTHTHVYPEEVVSGSAKQKSSTLLLKPLADAGHSLSFLQPPKNAVALVKNFLDQRVQGKKLITVTLREYQEQAVRNNDLNSWGQFLSELDTREYYPVIIRDSYYLTSAMPEQLKQYSTFTAASSDFLVRLALYQAAYINMGISTGPTYTISFLQGAKSLIFHPINEDNPASSSMTAERCGLTVGQDYFFNDNALQKTIWQRDTHENITSQFNQLVALIAQQDNARGNYGN</sequence>
<dbReference type="Proteomes" id="UP000179786">
    <property type="component" value="Unassembled WGS sequence"/>
</dbReference>
<dbReference type="RefSeq" id="WP_070984465.1">
    <property type="nucleotide sequence ID" value="NZ_MKJU01000025.1"/>
</dbReference>
<organism evidence="1 2">
    <name type="scientific">Pseudoalteromonas amylolytica</name>
    <dbReference type="NCBI Taxonomy" id="1859457"/>
    <lineage>
        <taxon>Bacteria</taxon>
        <taxon>Pseudomonadati</taxon>
        <taxon>Pseudomonadota</taxon>
        <taxon>Gammaproteobacteria</taxon>
        <taxon>Alteromonadales</taxon>
        <taxon>Pseudoalteromonadaceae</taxon>
        <taxon>Pseudoalteromonas</taxon>
    </lineage>
</organism>
<keyword evidence="2" id="KW-1185">Reference proteome</keyword>
<dbReference type="STRING" id="1859457.BET10_09020"/>
<evidence type="ECO:0000313" key="2">
    <source>
        <dbReference type="Proteomes" id="UP000179786"/>
    </source>
</evidence>
<reference evidence="1 2" key="1">
    <citation type="submission" date="2016-09" db="EMBL/GenBank/DDBJ databases">
        <title>Pseudoalteromonas amylolytica sp. nov., isolated from the surface seawater.</title>
        <authorList>
            <person name="Wu Y.-H."/>
            <person name="Cheng H."/>
            <person name="Jin X.-B."/>
            <person name="Wang C.-S."/>
            <person name="Xu X.-W."/>
        </authorList>
    </citation>
    <scope>NUCLEOTIDE SEQUENCE [LARGE SCALE GENOMIC DNA]</scope>
    <source>
        <strain evidence="1 2">JW1</strain>
    </source>
</reference>
<dbReference type="AlphaFoldDB" id="A0A1S1MXU3"/>